<dbReference type="SMART" id="SM00100">
    <property type="entry name" value="cNMP"/>
    <property type="match status" value="1"/>
</dbReference>
<feature type="transmembrane region" description="Helical" evidence="15">
    <location>
        <begin position="92"/>
        <end position="119"/>
    </location>
</feature>
<dbReference type="InterPro" id="IPR021789">
    <property type="entry name" value="KHA_dom"/>
</dbReference>
<dbReference type="PROSITE" id="PS50088">
    <property type="entry name" value="ANK_REPEAT"/>
    <property type="match status" value="1"/>
</dbReference>
<dbReference type="PANTHER" id="PTHR45743:SF2">
    <property type="entry name" value="POTASSIUM CHANNEL AKT1"/>
    <property type="match status" value="1"/>
</dbReference>
<dbReference type="Pfam" id="PF00520">
    <property type="entry name" value="Ion_trans"/>
    <property type="match status" value="1"/>
</dbReference>
<dbReference type="InterPro" id="IPR002110">
    <property type="entry name" value="Ankyrin_rpt"/>
</dbReference>
<evidence type="ECO:0000256" key="9">
    <source>
        <dbReference type="ARBA" id="ARBA00022989"/>
    </source>
</evidence>
<dbReference type="InterPro" id="IPR045319">
    <property type="entry name" value="KAT/AKT"/>
</dbReference>
<evidence type="ECO:0000259" key="17">
    <source>
        <dbReference type="PROSITE" id="PS51490"/>
    </source>
</evidence>
<evidence type="ECO:0000313" key="18">
    <source>
        <dbReference type="EMBL" id="KAH7421022.1"/>
    </source>
</evidence>
<dbReference type="CDD" id="cd00038">
    <property type="entry name" value="CAP_ED"/>
    <property type="match status" value="1"/>
</dbReference>
<dbReference type="SUPFAM" id="SSF48403">
    <property type="entry name" value="Ankyrin repeat"/>
    <property type="match status" value="1"/>
</dbReference>
<dbReference type="PANTHER" id="PTHR45743">
    <property type="entry name" value="POTASSIUM CHANNEL AKT1"/>
    <property type="match status" value="1"/>
</dbReference>
<keyword evidence="8" id="KW-0630">Potassium</keyword>
<comment type="subcellular location">
    <subcellularLocation>
        <location evidence="1">Membrane</location>
        <topology evidence="1">Multi-pass membrane protein</topology>
    </subcellularLocation>
</comment>
<dbReference type="EMBL" id="CM035418">
    <property type="protein sequence ID" value="KAH7421022.1"/>
    <property type="molecule type" value="Genomic_DNA"/>
</dbReference>
<keyword evidence="10" id="KW-0406">Ion transport</keyword>
<keyword evidence="13" id="KW-0040">ANK repeat</keyword>
<dbReference type="PROSITE" id="PS50297">
    <property type="entry name" value="ANK_REP_REGION"/>
    <property type="match status" value="1"/>
</dbReference>
<dbReference type="GO" id="GO:0005249">
    <property type="term" value="F:voltage-gated potassium channel activity"/>
    <property type="evidence" value="ECO:0007669"/>
    <property type="project" value="InterPro"/>
</dbReference>
<dbReference type="FunFam" id="2.60.120.10:FF:000074">
    <property type="entry name" value="Potassium channel KAT2"/>
    <property type="match status" value="1"/>
</dbReference>
<comment type="caution">
    <text evidence="18">The sequence shown here is derived from an EMBL/GenBank/DDBJ whole genome shotgun (WGS) entry which is preliminary data.</text>
</comment>
<evidence type="ECO:0000256" key="8">
    <source>
        <dbReference type="ARBA" id="ARBA00022958"/>
    </source>
</evidence>
<evidence type="ECO:0000256" key="11">
    <source>
        <dbReference type="ARBA" id="ARBA00023136"/>
    </source>
</evidence>
<dbReference type="SMART" id="SM00248">
    <property type="entry name" value="ANK"/>
    <property type="match status" value="1"/>
</dbReference>
<gene>
    <name evidence="18" type="ORF">KP509_13G036600</name>
</gene>
<dbReference type="PROSITE" id="PS51490">
    <property type="entry name" value="KHA"/>
    <property type="match status" value="1"/>
</dbReference>
<evidence type="ECO:0000256" key="5">
    <source>
        <dbReference type="ARBA" id="ARBA00022692"/>
    </source>
</evidence>
<dbReference type="AlphaFoldDB" id="A0A8T2TEN5"/>
<dbReference type="Gene3D" id="1.10.287.70">
    <property type="match status" value="1"/>
</dbReference>
<feature type="transmembrane region" description="Helical" evidence="15">
    <location>
        <begin position="283"/>
        <end position="305"/>
    </location>
</feature>
<evidence type="ECO:0000256" key="10">
    <source>
        <dbReference type="ARBA" id="ARBA00023065"/>
    </source>
</evidence>
<feature type="domain" description="Cyclic nucleotide-binding" evidence="16">
    <location>
        <begin position="382"/>
        <end position="502"/>
    </location>
</feature>
<evidence type="ECO:0000256" key="3">
    <source>
        <dbReference type="ARBA" id="ARBA00022448"/>
    </source>
</evidence>
<dbReference type="Pfam" id="PF00027">
    <property type="entry name" value="cNMP_binding"/>
    <property type="match status" value="1"/>
</dbReference>
<dbReference type="PROSITE" id="PS50042">
    <property type="entry name" value="CNMP_BINDING_3"/>
    <property type="match status" value="1"/>
</dbReference>
<accession>A0A8T2TEN5</accession>
<comment type="similarity">
    <text evidence="2">Belongs to the potassium channel family. Plant (TC 1.A.1.4) subfamily.</text>
</comment>
<feature type="transmembrane region" description="Helical" evidence="15">
    <location>
        <begin position="62"/>
        <end position="80"/>
    </location>
</feature>
<dbReference type="OMA" id="SHRNGME"/>
<name>A0A8T2TEN5_CERRI</name>
<evidence type="ECO:0000313" key="19">
    <source>
        <dbReference type="Proteomes" id="UP000825935"/>
    </source>
</evidence>
<reference evidence="18" key="1">
    <citation type="submission" date="2021-08" db="EMBL/GenBank/DDBJ databases">
        <title>WGS assembly of Ceratopteris richardii.</title>
        <authorList>
            <person name="Marchant D.B."/>
            <person name="Chen G."/>
            <person name="Jenkins J."/>
            <person name="Shu S."/>
            <person name="Leebens-Mack J."/>
            <person name="Grimwood J."/>
            <person name="Schmutz J."/>
            <person name="Soltis P."/>
            <person name="Soltis D."/>
            <person name="Chen Z.-H."/>
        </authorList>
    </citation>
    <scope>NUCLEOTIDE SEQUENCE</scope>
    <source>
        <strain evidence="18">Whitten #5841</strain>
        <tissue evidence="18">Leaf</tissue>
    </source>
</reference>
<evidence type="ECO:0000256" key="13">
    <source>
        <dbReference type="PROSITE-ProRule" id="PRU00023"/>
    </source>
</evidence>
<dbReference type="FunFam" id="1.10.287.70:FF:000123">
    <property type="entry name" value="Potassium channel KAT3"/>
    <property type="match status" value="1"/>
</dbReference>
<keyword evidence="19" id="KW-1185">Reference proteome</keyword>
<dbReference type="InterPro" id="IPR018490">
    <property type="entry name" value="cNMP-bd_dom_sf"/>
</dbReference>
<evidence type="ECO:0000256" key="14">
    <source>
        <dbReference type="SAM" id="MobiDB-lite"/>
    </source>
</evidence>
<evidence type="ECO:0000256" key="7">
    <source>
        <dbReference type="ARBA" id="ARBA00022882"/>
    </source>
</evidence>
<dbReference type="SUPFAM" id="SSF81324">
    <property type="entry name" value="Voltage-gated potassium channels"/>
    <property type="match status" value="1"/>
</dbReference>
<dbReference type="InterPro" id="IPR000595">
    <property type="entry name" value="cNMP-bd_dom"/>
</dbReference>
<proteinExistence type="inferred from homology"/>
<protein>
    <submittedName>
        <fullName evidence="18">Uncharacterized protein</fullName>
    </submittedName>
</protein>
<dbReference type="InterPro" id="IPR003938">
    <property type="entry name" value="K_chnl_volt-dep_EAG/ELK/ERG"/>
</dbReference>
<feature type="domain" description="KHA" evidence="17">
    <location>
        <begin position="766"/>
        <end position="845"/>
    </location>
</feature>
<dbReference type="OrthoDB" id="426293at2759"/>
<dbReference type="Gene3D" id="1.25.40.20">
    <property type="entry name" value="Ankyrin repeat-containing domain"/>
    <property type="match status" value="1"/>
</dbReference>
<dbReference type="Proteomes" id="UP000825935">
    <property type="component" value="Chromosome 13"/>
</dbReference>
<evidence type="ECO:0000256" key="12">
    <source>
        <dbReference type="ARBA" id="ARBA00023303"/>
    </source>
</evidence>
<feature type="repeat" description="ANK" evidence="13">
    <location>
        <begin position="561"/>
        <end position="593"/>
    </location>
</feature>
<dbReference type="Pfam" id="PF11834">
    <property type="entry name" value="KHA"/>
    <property type="match status" value="1"/>
</dbReference>
<evidence type="ECO:0000259" key="16">
    <source>
        <dbReference type="PROSITE" id="PS50042"/>
    </source>
</evidence>
<dbReference type="SUPFAM" id="SSF51206">
    <property type="entry name" value="cAMP-binding domain-like"/>
    <property type="match status" value="1"/>
</dbReference>
<keyword evidence="7" id="KW-0851">Voltage-gated channel</keyword>
<evidence type="ECO:0000256" key="4">
    <source>
        <dbReference type="ARBA" id="ARBA00022538"/>
    </source>
</evidence>
<evidence type="ECO:0000256" key="1">
    <source>
        <dbReference type="ARBA" id="ARBA00004141"/>
    </source>
</evidence>
<feature type="transmembrane region" description="Helical" evidence="15">
    <location>
        <begin position="197"/>
        <end position="222"/>
    </location>
</feature>
<dbReference type="InterPro" id="IPR005821">
    <property type="entry name" value="Ion_trans_dom"/>
</dbReference>
<dbReference type="InterPro" id="IPR036770">
    <property type="entry name" value="Ankyrin_rpt-contain_sf"/>
</dbReference>
<sequence>MGALFEMSNRCSFWTSSKKYKINTDDLARFNSFGAELLPALGSRSFSFLSINKHVILPYTTYYRFWENCLFLFVIYTAWMSPFELGFLRTNLLPYIAVDFVVDCFFAVDIVLSFFVAYIDKRTCLLVTKRSHIAARYLKSGFAADVISTLPIQVVVLSSKSTQGFVYNVLNMFRLWRLRRVNCLFTRLEKDIKCSYFLIRCLKLLCVTLLAVHCAACFYFFLAASYPKEKDAKTWIGSVLPGFREESPCICYIYAMYWSITTLTSVGYGDLHAQNYTEMMFEIIYMSFNLGLSAYLIGNMTNLVVHATSRTRKFRHTVQAISSFAERQRLPQRLHDQMLDHMHLKFKTESLKHDEVIPQLPKAIRCSIAKELFLSTVEEAYLFQGTSYEFLSQLVTEMKPEYFPPREDVILQNEAPTEFYIIVSGVISELYEGENGIEEIIRTAETGGVVGEMGVLCFKPQVFTVRTEKISQLLRIDRITFINIVQANVVDGEIIMDNLFQHMIASNNPRALILAKEIEEMFSFGKGVTNFSLRYAASVGNSELLTQILRKGLDPNTTDRRGRSPLHISAANGHLECVQILLDYGADPNLQDGDGTLALWQAIKGGHGLVARLLWECNASFVPNDAKSATTGVPDVMKELCQTRADDESTRTGRFASQSSTLESSIRLSTTLSLEQLDSLLNLSAVSPHPFEHKVNMQGNRSRPQKTTDCQEEKEIRISPKRRIERRLLSSAMSFENSLFRVLSEPVPSNKCSNHHLQQGIPHPKRITIFQRHPVTRSRGKLVCLPESIDELMKLAGQKLKIEPVKILSEDDAEIDDINVVRDNDHLYFVSKDDSDGASNEETSI</sequence>
<keyword evidence="9 15" id="KW-1133">Transmembrane helix</keyword>
<dbReference type="Pfam" id="PF12796">
    <property type="entry name" value="Ank_2"/>
    <property type="match status" value="1"/>
</dbReference>
<keyword evidence="4" id="KW-0633">Potassium transport</keyword>
<dbReference type="PRINTS" id="PR01463">
    <property type="entry name" value="EAGCHANLFMLY"/>
</dbReference>
<dbReference type="Gene3D" id="2.60.120.10">
    <property type="entry name" value="Jelly Rolls"/>
    <property type="match status" value="1"/>
</dbReference>
<keyword evidence="12" id="KW-0407">Ion channel</keyword>
<feature type="compositionally biased region" description="Polar residues" evidence="14">
    <location>
        <begin position="697"/>
        <end position="708"/>
    </location>
</feature>
<keyword evidence="6" id="KW-0631">Potassium channel</keyword>
<organism evidence="18 19">
    <name type="scientific">Ceratopteris richardii</name>
    <name type="common">Triangle waterfern</name>
    <dbReference type="NCBI Taxonomy" id="49495"/>
    <lineage>
        <taxon>Eukaryota</taxon>
        <taxon>Viridiplantae</taxon>
        <taxon>Streptophyta</taxon>
        <taxon>Embryophyta</taxon>
        <taxon>Tracheophyta</taxon>
        <taxon>Polypodiopsida</taxon>
        <taxon>Polypodiidae</taxon>
        <taxon>Polypodiales</taxon>
        <taxon>Pteridineae</taxon>
        <taxon>Pteridaceae</taxon>
        <taxon>Parkerioideae</taxon>
        <taxon>Ceratopteris</taxon>
    </lineage>
</organism>
<evidence type="ECO:0000256" key="6">
    <source>
        <dbReference type="ARBA" id="ARBA00022826"/>
    </source>
</evidence>
<evidence type="ECO:0000256" key="15">
    <source>
        <dbReference type="SAM" id="Phobius"/>
    </source>
</evidence>
<feature type="region of interest" description="Disordered" evidence="14">
    <location>
        <begin position="692"/>
        <end position="712"/>
    </location>
</feature>
<dbReference type="GO" id="GO:0034702">
    <property type="term" value="C:monoatomic ion channel complex"/>
    <property type="evidence" value="ECO:0007669"/>
    <property type="project" value="UniProtKB-KW"/>
</dbReference>
<keyword evidence="3" id="KW-0813">Transport</keyword>
<evidence type="ECO:0000256" key="2">
    <source>
        <dbReference type="ARBA" id="ARBA00007929"/>
    </source>
</evidence>
<dbReference type="InterPro" id="IPR014710">
    <property type="entry name" value="RmlC-like_jellyroll"/>
</dbReference>
<keyword evidence="5 15" id="KW-0812">Transmembrane</keyword>
<keyword evidence="11 15" id="KW-0472">Membrane</keyword>